<sequence>MRRFLSLSLIIVGLILLLSVLLPIGLSQLSFSLQPKLLDPTAVALVPVPFVANILGVTTPDYTQPTTWFPTASATPTVSRVRYYTLSIPQLNLQDIPVEINGTDLKKNAIQFPGTALPGDYGNTVIFGHSTLPALYKPNDPISLFNPLPKIKVGDAVTIQYDGVTYKYIVRNITEVDPSQIEVLAQRYDKNELTLITCVPLGTYLRRFVARAELVN</sequence>
<dbReference type="InterPro" id="IPR005754">
    <property type="entry name" value="Sortase"/>
</dbReference>
<evidence type="ECO:0000313" key="3">
    <source>
        <dbReference type="Proteomes" id="UP000034264"/>
    </source>
</evidence>
<dbReference type="Pfam" id="PF04203">
    <property type="entry name" value="Sortase"/>
    <property type="match status" value="1"/>
</dbReference>
<dbReference type="GO" id="GO:0016787">
    <property type="term" value="F:hydrolase activity"/>
    <property type="evidence" value="ECO:0007669"/>
    <property type="project" value="UniProtKB-KW"/>
</dbReference>
<proteinExistence type="predicted"/>
<evidence type="ECO:0000256" key="1">
    <source>
        <dbReference type="ARBA" id="ARBA00022801"/>
    </source>
</evidence>
<dbReference type="Gene3D" id="2.40.260.10">
    <property type="entry name" value="Sortase"/>
    <property type="match status" value="1"/>
</dbReference>
<accession>A0A0G1PCB7</accession>
<dbReference type="EMBL" id="LCKS01000004">
    <property type="protein sequence ID" value="KKU03043.1"/>
    <property type="molecule type" value="Genomic_DNA"/>
</dbReference>
<organism evidence="2 3">
    <name type="scientific">Candidatus Amesbacteria bacterium GW2011_GWC2_45_19</name>
    <dbReference type="NCBI Taxonomy" id="1618366"/>
    <lineage>
        <taxon>Bacteria</taxon>
        <taxon>Candidatus Amesiibacteriota</taxon>
    </lineage>
</organism>
<name>A0A0G1PCB7_9BACT</name>
<evidence type="ECO:0000313" key="2">
    <source>
        <dbReference type="EMBL" id="KKU03043.1"/>
    </source>
</evidence>
<protein>
    <submittedName>
        <fullName evidence="2">Sortase SrtB</fullName>
    </submittedName>
</protein>
<comment type="caution">
    <text evidence="2">The sequence shown here is derived from an EMBL/GenBank/DDBJ whole genome shotgun (WGS) entry which is preliminary data.</text>
</comment>
<dbReference type="NCBIfam" id="TIGR01076">
    <property type="entry name" value="sortase_fam"/>
    <property type="match status" value="1"/>
</dbReference>
<dbReference type="InterPro" id="IPR023365">
    <property type="entry name" value="Sortase_dom-sf"/>
</dbReference>
<keyword evidence="1" id="KW-0378">Hydrolase</keyword>
<dbReference type="AlphaFoldDB" id="A0A0G1PCB7"/>
<gene>
    <name evidence="2" type="ORF">UX05_C0004G0052</name>
</gene>
<reference evidence="2 3" key="1">
    <citation type="journal article" date="2015" name="Nature">
        <title>rRNA introns, odd ribosomes, and small enigmatic genomes across a large radiation of phyla.</title>
        <authorList>
            <person name="Brown C.T."/>
            <person name="Hug L.A."/>
            <person name="Thomas B.C."/>
            <person name="Sharon I."/>
            <person name="Castelle C.J."/>
            <person name="Singh A."/>
            <person name="Wilkins M.J."/>
            <person name="Williams K.H."/>
            <person name="Banfield J.F."/>
        </authorList>
    </citation>
    <scope>NUCLEOTIDE SEQUENCE [LARGE SCALE GENOMIC DNA]</scope>
</reference>
<dbReference type="SUPFAM" id="SSF63817">
    <property type="entry name" value="Sortase"/>
    <property type="match status" value="1"/>
</dbReference>
<dbReference type="Proteomes" id="UP000034264">
    <property type="component" value="Unassembled WGS sequence"/>
</dbReference>